<dbReference type="Proteomes" id="UP000187941">
    <property type="component" value="Chromosome"/>
</dbReference>
<gene>
    <name evidence="1" type="ORF">AWR27_08150</name>
</gene>
<accession>A0A1P9WV87</accession>
<reference evidence="1 2" key="1">
    <citation type="submission" date="2016-01" db="EMBL/GenBank/DDBJ databases">
        <authorList>
            <person name="Oliw E.H."/>
        </authorList>
    </citation>
    <scope>NUCLEOTIDE SEQUENCE [LARGE SCALE GENOMIC DNA]</scope>
    <source>
        <strain evidence="1 2">DY10</strain>
    </source>
</reference>
<dbReference type="AlphaFoldDB" id="A0A1P9WV87"/>
<dbReference type="InterPro" id="IPR038670">
    <property type="entry name" value="HslJ-like_sf"/>
</dbReference>
<organism evidence="1 2">
    <name type="scientific">Spirosoma montaniterrae</name>
    <dbReference type="NCBI Taxonomy" id="1178516"/>
    <lineage>
        <taxon>Bacteria</taxon>
        <taxon>Pseudomonadati</taxon>
        <taxon>Bacteroidota</taxon>
        <taxon>Cytophagia</taxon>
        <taxon>Cytophagales</taxon>
        <taxon>Cytophagaceae</taxon>
        <taxon>Spirosoma</taxon>
    </lineage>
</organism>
<dbReference type="STRING" id="1178516.AWR27_08150"/>
<keyword evidence="2" id="KW-1185">Reference proteome</keyword>
<dbReference type="EMBL" id="CP014263">
    <property type="protein sequence ID" value="AQG79297.1"/>
    <property type="molecule type" value="Genomic_DNA"/>
</dbReference>
<name>A0A1P9WV87_9BACT</name>
<proteinExistence type="predicted"/>
<sequence length="84" mass="9452">MLPTLEFDLKTGKLTGSTGWSKLKGDIRANADQLTIDPKTNPRPANPFETSFVDALRQVSLFRVSQNRLTLLVDGQYVMTLRRT</sequence>
<evidence type="ECO:0000313" key="1">
    <source>
        <dbReference type="EMBL" id="AQG79297.1"/>
    </source>
</evidence>
<dbReference type="Gene3D" id="2.40.128.270">
    <property type="match status" value="1"/>
</dbReference>
<dbReference type="KEGG" id="smon:AWR27_08150"/>
<protein>
    <submittedName>
        <fullName evidence="1">Uncharacterized protein</fullName>
    </submittedName>
</protein>
<evidence type="ECO:0000313" key="2">
    <source>
        <dbReference type="Proteomes" id="UP000187941"/>
    </source>
</evidence>